<keyword evidence="4" id="KW-1185">Reference proteome</keyword>
<keyword evidence="2" id="KW-0812">Transmembrane</keyword>
<evidence type="ECO:0008006" key="5">
    <source>
        <dbReference type="Google" id="ProtNLM"/>
    </source>
</evidence>
<dbReference type="EMBL" id="LT837803">
    <property type="protein sequence ID" value="SMB29884.1"/>
    <property type="molecule type" value="Genomic_DNA"/>
</dbReference>
<protein>
    <recommendedName>
        <fullName evidence="5">MSHA biogenesis protein MshJ</fullName>
    </recommendedName>
</protein>
<feature type="region of interest" description="Disordered" evidence="1">
    <location>
        <begin position="143"/>
        <end position="167"/>
    </location>
</feature>
<sequence>MKERLLQLFERFDTLSQRERATIAGAVLFGLLVIGYLALIDPQISRQAAQAKRIVQIKNDLATLETQISALQAQHKDPDASNRAALQEVRKTMAAIDMRLRNVQDSLVMPEKMQEYLEGLLARNRNLELISLRTLPVAPLIEQSGGGQDLDGRGAKGGRSGKPAPLSGNNLATNIYKHAIELRIAGSYGDLLAYLEAIEAMPQRTVWANAELVVEKHPRCVLTLTVYTLSLDKLWLVV</sequence>
<gene>
    <name evidence="3" type="ORF">SDENCHOL_20900</name>
</gene>
<evidence type="ECO:0000313" key="4">
    <source>
        <dbReference type="Proteomes" id="UP000242886"/>
    </source>
</evidence>
<dbReference type="Pfam" id="PF04612">
    <property type="entry name" value="T2SSM"/>
    <property type="match status" value="1"/>
</dbReference>
<dbReference type="GO" id="GO:0015628">
    <property type="term" value="P:protein secretion by the type II secretion system"/>
    <property type="evidence" value="ECO:0007669"/>
    <property type="project" value="InterPro"/>
</dbReference>
<dbReference type="GO" id="GO:0015627">
    <property type="term" value="C:type II protein secretion system complex"/>
    <property type="evidence" value="ECO:0007669"/>
    <property type="project" value="InterPro"/>
</dbReference>
<evidence type="ECO:0000256" key="1">
    <source>
        <dbReference type="SAM" id="MobiDB-lite"/>
    </source>
</evidence>
<dbReference type="InterPro" id="IPR007690">
    <property type="entry name" value="T2SS_GspM"/>
</dbReference>
<evidence type="ECO:0000313" key="3">
    <source>
        <dbReference type="EMBL" id="SMB29884.1"/>
    </source>
</evidence>
<keyword evidence="2" id="KW-1133">Transmembrane helix</keyword>
<reference evidence="3" key="1">
    <citation type="submission" date="2017-03" db="EMBL/GenBank/DDBJ databases">
        <authorList>
            <consortium name="AG Boll"/>
        </authorList>
    </citation>
    <scope>NUCLEOTIDE SEQUENCE [LARGE SCALE GENOMIC DNA]</scope>
    <source>
        <strain evidence="3">Chol</strain>
    </source>
</reference>
<dbReference type="RefSeq" id="WP_154717229.1">
    <property type="nucleotide sequence ID" value="NZ_LT837803.1"/>
</dbReference>
<accession>A0A7Z7MW35</accession>
<name>A0A7Z7MW35_9PROT</name>
<proteinExistence type="predicted"/>
<organism evidence="3 4">
    <name type="scientific">Sterolibacterium denitrificans</name>
    <dbReference type="NCBI Taxonomy" id="157592"/>
    <lineage>
        <taxon>Bacteria</taxon>
        <taxon>Pseudomonadati</taxon>
        <taxon>Pseudomonadota</taxon>
        <taxon>Betaproteobacteria</taxon>
        <taxon>Nitrosomonadales</taxon>
        <taxon>Sterolibacteriaceae</taxon>
        <taxon>Sterolibacterium</taxon>
    </lineage>
</organism>
<dbReference type="Proteomes" id="UP000242886">
    <property type="component" value="Chromosome SDENCHOL"/>
</dbReference>
<keyword evidence="2" id="KW-0472">Membrane</keyword>
<evidence type="ECO:0000256" key="2">
    <source>
        <dbReference type="SAM" id="Phobius"/>
    </source>
</evidence>
<feature type="transmembrane region" description="Helical" evidence="2">
    <location>
        <begin position="21"/>
        <end position="40"/>
    </location>
</feature>
<feature type="compositionally biased region" description="Gly residues" evidence="1">
    <location>
        <begin position="144"/>
        <end position="160"/>
    </location>
</feature>
<dbReference type="AlphaFoldDB" id="A0A7Z7MW35"/>